<sequence>MGPKRNRVANSDSPTHGGPSTLKKAKVEDLDSAPFTPNSSGEREQKQSQPCATATNDDILNPTGNDTPRPIILHGDKIHDDGWLAGYLGFNNKFLLRSLALSPLVLRWAVEQNAFNWKPAEISAAISILSENEAHGDEDTKLDLRAFGNPKLINEEYVLPHQKGTNEADRKLVPTAKRVEALVRILITVREELDCLNGERDHDQFRECYNIHRATTEEYIREINDMPFFVLPDIPLDRLQAPALGPLGFKGRKEHVVEKWVRILTLLQYANGRVSKSKHTRSGCIGGSLGVSDAQRSQLSEEARRSLVDKSATKWLGLHEDWSVKILDPRAIPAWMRPEPMDRRRRIKGKDPNIRERRPIKFEAVWLEDYPGEAPDLGPRCRQFWADEGFRSQFGIMEHDKRPDFAETGNSPKVRDPRDFPDYPYWRDYLRAELYFTDWKLGFQSAYLIDRKITKNCVSADLLPHGAGQREAGEEPKCVRIYDASGKEPRLGYHDFLAEVEKGHDIQTIAFICEPLNDPEIRHFPWETALFLTGMIDEPIFTDNTEAERLSPAVEKDSEPERVVQGEPERANADENESEQVPVAHGEHTL</sequence>
<dbReference type="Proteomes" id="UP001583177">
    <property type="component" value="Unassembled WGS sequence"/>
</dbReference>
<evidence type="ECO:0000256" key="1">
    <source>
        <dbReference type="SAM" id="MobiDB-lite"/>
    </source>
</evidence>
<proteinExistence type="predicted"/>
<name>A0ABR3XRS9_9PEZI</name>
<organism evidence="2 3">
    <name type="scientific">Diaporthe australafricana</name>
    <dbReference type="NCBI Taxonomy" id="127596"/>
    <lineage>
        <taxon>Eukaryota</taxon>
        <taxon>Fungi</taxon>
        <taxon>Dikarya</taxon>
        <taxon>Ascomycota</taxon>
        <taxon>Pezizomycotina</taxon>
        <taxon>Sordariomycetes</taxon>
        <taxon>Sordariomycetidae</taxon>
        <taxon>Diaporthales</taxon>
        <taxon>Diaporthaceae</taxon>
        <taxon>Diaporthe</taxon>
    </lineage>
</organism>
<feature type="compositionally biased region" description="Polar residues" evidence="1">
    <location>
        <begin position="47"/>
        <end position="66"/>
    </location>
</feature>
<feature type="region of interest" description="Disordered" evidence="1">
    <location>
        <begin position="549"/>
        <end position="590"/>
    </location>
</feature>
<feature type="compositionally biased region" description="Basic and acidic residues" evidence="1">
    <location>
        <begin position="549"/>
        <end position="573"/>
    </location>
</feature>
<dbReference type="EMBL" id="JAWRVE010000011">
    <property type="protein sequence ID" value="KAL1878658.1"/>
    <property type="molecule type" value="Genomic_DNA"/>
</dbReference>
<protein>
    <submittedName>
        <fullName evidence="2">Uncharacterized protein</fullName>
    </submittedName>
</protein>
<comment type="caution">
    <text evidence="2">The sequence shown here is derived from an EMBL/GenBank/DDBJ whole genome shotgun (WGS) entry which is preliminary data.</text>
</comment>
<accession>A0ABR3XRS9</accession>
<keyword evidence="3" id="KW-1185">Reference proteome</keyword>
<evidence type="ECO:0000313" key="3">
    <source>
        <dbReference type="Proteomes" id="UP001583177"/>
    </source>
</evidence>
<evidence type="ECO:0000313" key="2">
    <source>
        <dbReference type="EMBL" id="KAL1878658.1"/>
    </source>
</evidence>
<reference evidence="2 3" key="1">
    <citation type="journal article" date="2024" name="IMA Fungus">
        <title>IMA Genome - F19 : A genome assembly and annotation guide to empower mycologists, including annotated draft genome sequences of Ceratocystis pirilliformis, Diaporthe australafricana, Fusarium ophioides, Paecilomyces lecythidis, and Sporothrix stenoceras.</title>
        <authorList>
            <person name="Aylward J."/>
            <person name="Wilson A.M."/>
            <person name="Visagie C.M."/>
            <person name="Spraker J."/>
            <person name="Barnes I."/>
            <person name="Buitendag C."/>
            <person name="Ceriani C."/>
            <person name="Del Mar Angel L."/>
            <person name="du Plessis D."/>
            <person name="Fuchs T."/>
            <person name="Gasser K."/>
            <person name="Kramer D."/>
            <person name="Li W."/>
            <person name="Munsamy K."/>
            <person name="Piso A."/>
            <person name="Price J.L."/>
            <person name="Sonnekus B."/>
            <person name="Thomas C."/>
            <person name="van der Nest A."/>
            <person name="van Dijk A."/>
            <person name="van Heerden A."/>
            <person name="van Vuuren N."/>
            <person name="Yilmaz N."/>
            <person name="Duong T.A."/>
            <person name="van der Merwe N.A."/>
            <person name="Wingfield M.J."/>
            <person name="Wingfield B.D."/>
        </authorList>
    </citation>
    <scope>NUCLEOTIDE SEQUENCE [LARGE SCALE GENOMIC DNA]</scope>
    <source>
        <strain evidence="2 3">CMW 18300</strain>
    </source>
</reference>
<gene>
    <name evidence="2" type="ORF">Daus18300_001933</name>
</gene>
<feature type="region of interest" description="Disordered" evidence="1">
    <location>
        <begin position="1"/>
        <end position="68"/>
    </location>
</feature>